<evidence type="ECO:0000313" key="3">
    <source>
        <dbReference type="Proteomes" id="UP000626109"/>
    </source>
</evidence>
<comment type="caution">
    <text evidence="2">The sequence shown here is derived from an EMBL/GenBank/DDBJ whole genome shotgun (WGS) entry which is preliminary data.</text>
</comment>
<accession>A0A813KAT3</accession>
<dbReference type="AlphaFoldDB" id="A0A813KAT3"/>
<evidence type="ECO:0000313" key="2">
    <source>
        <dbReference type="EMBL" id="CAE8695396.1"/>
    </source>
</evidence>
<evidence type="ECO:0000256" key="1">
    <source>
        <dbReference type="SAM" id="MobiDB-lite"/>
    </source>
</evidence>
<organism evidence="2 3">
    <name type="scientific">Polarella glacialis</name>
    <name type="common">Dinoflagellate</name>
    <dbReference type="NCBI Taxonomy" id="89957"/>
    <lineage>
        <taxon>Eukaryota</taxon>
        <taxon>Sar</taxon>
        <taxon>Alveolata</taxon>
        <taxon>Dinophyceae</taxon>
        <taxon>Suessiales</taxon>
        <taxon>Suessiaceae</taxon>
        <taxon>Polarella</taxon>
    </lineage>
</organism>
<sequence length="142" mass="15640">MRAADVPACGIVDNNKTNKHSKNKQQGSAQGSKRQRGKQANPESKRIYTETQRSCLHACSNHSNMYFVYSSSLASHDWCARAASNQQLCSGQEFFTQVLKLSSHCVSGRPLFRLSSLLPKCGRQRTARAGHALCLLATRAAK</sequence>
<proteinExistence type="predicted"/>
<reference evidence="2" key="1">
    <citation type="submission" date="2021-02" db="EMBL/GenBank/DDBJ databases">
        <authorList>
            <person name="Dougan E. K."/>
            <person name="Rhodes N."/>
            <person name="Thang M."/>
            <person name="Chan C."/>
        </authorList>
    </citation>
    <scope>NUCLEOTIDE SEQUENCE</scope>
</reference>
<dbReference type="Proteomes" id="UP000626109">
    <property type="component" value="Unassembled WGS sequence"/>
</dbReference>
<gene>
    <name evidence="2" type="ORF">PGLA2088_LOCUS29316</name>
</gene>
<protein>
    <submittedName>
        <fullName evidence="2">Uncharacterized protein</fullName>
    </submittedName>
</protein>
<dbReference type="EMBL" id="CAJNNW010028256">
    <property type="protein sequence ID" value="CAE8695396.1"/>
    <property type="molecule type" value="Genomic_DNA"/>
</dbReference>
<name>A0A813KAT3_POLGL</name>
<feature type="region of interest" description="Disordered" evidence="1">
    <location>
        <begin position="1"/>
        <end position="46"/>
    </location>
</feature>